<evidence type="ECO:0000256" key="4">
    <source>
        <dbReference type="ARBA" id="ARBA00010429"/>
    </source>
</evidence>
<dbReference type="GO" id="GO:0051536">
    <property type="term" value="F:iron-sulfur cluster binding"/>
    <property type="evidence" value="ECO:0007669"/>
    <property type="project" value="UniProtKB-KW"/>
</dbReference>
<evidence type="ECO:0000313" key="13">
    <source>
        <dbReference type="EMBL" id="GEN78800.1"/>
    </source>
</evidence>
<accession>A0A511YUD0</accession>
<dbReference type="Pfam" id="PF07992">
    <property type="entry name" value="Pyr_redox_2"/>
    <property type="match status" value="1"/>
</dbReference>
<dbReference type="PANTHER" id="PTHR43809:SF1">
    <property type="entry name" value="NITRITE REDUCTASE (NADH) LARGE SUBUNIT"/>
    <property type="match status" value="1"/>
</dbReference>
<keyword evidence="6" id="KW-0479">Metal-binding</keyword>
<keyword evidence="5" id="KW-0349">Heme</keyword>
<evidence type="ECO:0000256" key="2">
    <source>
        <dbReference type="ARBA" id="ARBA00001966"/>
    </source>
</evidence>
<dbReference type="InterPro" id="IPR023753">
    <property type="entry name" value="FAD/NAD-binding_dom"/>
</dbReference>
<dbReference type="Gene3D" id="1.10.10.1100">
    <property type="entry name" value="BFD-like [2Fe-2S]-binding domain"/>
    <property type="match status" value="1"/>
</dbReference>
<organism evidence="13 14">
    <name type="scientific">Actinotalea fermentans</name>
    <dbReference type="NCBI Taxonomy" id="43671"/>
    <lineage>
        <taxon>Bacteria</taxon>
        <taxon>Bacillati</taxon>
        <taxon>Actinomycetota</taxon>
        <taxon>Actinomycetes</taxon>
        <taxon>Micrococcales</taxon>
        <taxon>Cellulomonadaceae</taxon>
        <taxon>Actinotalea</taxon>
    </lineage>
</organism>
<dbReference type="Gene3D" id="3.50.50.60">
    <property type="entry name" value="FAD/NAD(P)-binding domain"/>
    <property type="match status" value="2"/>
</dbReference>
<dbReference type="EMBL" id="BJYK01000001">
    <property type="protein sequence ID" value="GEN78800.1"/>
    <property type="molecule type" value="Genomic_DNA"/>
</dbReference>
<name>A0A511YUD0_9CELL</name>
<dbReference type="InterPro" id="IPR041854">
    <property type="entry name" value="BFD-like_2Fe2S-bd_dom_sf"/>
</dbReference>
<dbReference type="GO" id="GO:0046872">
    <property type="term" value="F:metal ion binding"/>
    <property type="evidence" value="ECO:0007669"/>
    <property type="project" value="UniProtKB-KW"/>
</dbReference>
<dbReference type="InterPro" id="IPR036188">
    <property type="entry name" value="FAD/NAD-bd_sf"/>
</dbReference>
<feature type="domain" description="FAD/NAD(P)-binding" evidence="12">
    <location>
        <begin position="7"/>
        <end position="305"/>
    </location>
</feature>
<dbReference type="PRINTS" id="PR00368">
    <property type="entry name" value="FADPNR"/>
</dbReference>
<dbReference type="AlphaFoldDB" id="A0A511YUD0"/>
<evidence type="ECO:0000256" key="8">
    <source>
        <dbReference type="ARBA" id="ARBA00023004"/>
    </source>
</evidence>
<comment type="cofactor">
    <cofactor evidence="1">
        <name>siroheme</name>
        <dbReference type="ChEBI" id="CHEBI:60052"/>
    </cofactor>
</comment>
<evidence type="ECO:0000256" key="10">
    <source>
        <dbReference type="SAM" id="MobiDB-lite"/>
    </source>
</evidence>
<evidence type="ECO:0000259" key="12">
    <source>
        <dbReference type="Pfam" id="PF07992"/>
    </source>
</evidence>
<dbReference type="PRINTS" id="PR00411">
    <property type="entry name" value="PNDRDTASEI"/>
</dbReference>
<comment type="caution">
    <text evidence="13">The sequence shown here is derived from an EMBL/GenBank/DDBJ whole genome shotgun (WGS) entry which is preliminary data.</text>
</comment>
<dbReference type="InterPro" id="IPR007419">
    <property type="entry name" value="BFD-like_2Fe2S-bd_dom"/>
</dbReference>
<evidence type="ECO:0000259" key="11">
    <source>
        <dbReference type="Pfam" id="PF04324"/>
    </source>
</evidence>
<dbReference type="PANTHER" id="PTHR43809">
    <property type="entry name" value="NITRITE REDUCTASE (NADH) LARGE SUBUNIT"/>
    <property type="match status" value="1"/>
</dbReference>
<feature type="domain" description="BFD-like [2Fe-2S]-binding" evidence="11">
    <location>
        <begin position="462"/>
        <end position="507"/>
    </location>
</feature>
<dbReference type="Pfam" id="PF04324">
    <property type="entry name" value="Fer2_BFD"/>
    <property type="match status" value="1"/>
</dbReference>
<dbReference type="RefSeq" id="WP_261765393.1">
    <property type="nucleotide sequence ID" value="NZ_BJYK01000001.1"/>
</dbReference>
<keyword evidence="9" id="KW-0411">Iron-sulfur</keyword>
<comment type="cofactor">
    <cofactor evidence="2">
        <name>[4Fe-4S] cluster</name>
        <dbReference type="ChEBI" id="CHEBI:49883"/>
    </cofactor>
</comment>
<keyword evidence="7" id="KW-0560">Oxidoreductase</keyword>
<sequence>MAGSRLRVVVVGGGMVGTRFADELHARAGGAVDITVLGAEPHEPYNRVLLSDVVAGRAELAALTTPSPSGARLLRETAVVRIERARRAVTCEDGSVHGYDLLVLATGARARVPDVPGLPATSSELPRGVHVLRSLDDAREIVAAAANGPDAVVLGGGVLGIEVACGLARRGLPVTLLHPGPHPMDGALGSGAGAALATTLGRLGVQVRTEVRAARVCHDDLGVARVVVQDAGGDTPSGPRGGARADEAVACRLLVVTAGTVPETTLAAESGLAVGRGVRVDQDGVTTDPAVCAIGDCAEPPEGSSGLVAQGWDQARRLAARVAALAREGRAPVRPWPAAVEASEPAGAEDEPVERHDVVRVKADGLVVSAMGLRADRGPDDARCVQLSDASAARHVEVVVLGGVLVGAACVGDAGVAADLVAAYTRRTPVPRDPAQLLLRPVRGAEPAAAASPTLMPDRATVCRCNGVTKGDVVAQWRSGARSVGEVVRATRATTGCGGCADAVCGLVEWLAQVDPDPAAPVGPGQDGPNAVPPVGTGATRRGPVSVRA</sequence>
<reference evidence="13 14" key="1">
    <citation type="submission" date="2019-07" db="EMBL/GenBank/DDBJ databases">
        <title>Whole genome shotgun sequence of Actinotalea fermentans NBRC 105374.</title>
        <authorList>
            <person name="Hosoyama A."/>
            <person name="Uohara A."/>
            <person name="Ohji S."/>
            <person name="Ichikawa N."/>
        </authorList>
    </citation>
    <scope>NUCLEOTIDE SEQUENCE [LARGE SCALE GENOMIC DNA]</scope>
    <source>
        <strain evidence="13 14">NBRC 105374</strain>
    </source>
</reference>
<comment type="similarity">
    <text evidence="4">Belongs to the nitrite and sulfite reductase 4Fe-4S domain family.</text>
</comment>
<keyword evidence="14" id="KW-1185">Reference proteome</keyword>
<evidence type="ECO:0000256" key="3">
    <source>
        <dbReference type="ARBA" id="ARBA00005096"/>
    </source>
</evidence>
<keyword evidence="8" id="KW-0408">Iron</keyword>
<evidence type="ECO:0000256" key="7">
    <source>
        <dbReference type="ARBA" id="ARBA00023002"/>
    </source>
</evidence>
<evidence type="ECO:0000256" key="6">
    <source>
        <dbReference type="ARBA" id="ARBA00022723"/>
    </source>
</evidence>
<dbReference type="Proteomes" id="UP000321484">
    <property type="component" value="Unassembled WGS sequence"/>
</dbReference>
<evidence type="ECO:0000256" key="1">
    <source>
        <dbReference type="ARBA" id="ARBA00001929"/>
    </source>
</evidence>
<evidence type="ECO:0000313" key="14">
    <source>
        <dbReference type="Proteomes" id="UP000321484"/>
    </source>
</evidence>
<dbReference type="InterPro" id="IPR052034">
    <property type="entry name" value="NasD-like"/>
</dbReference>
<dbReference type="GO" id="GO:0016491">
    <property type="term" value="F:oxidoreductase activity"/>
    <property type="evidence" value="ECO:0007669"/>
    <property type="project" value="UniProtKB-KW"/>
</dbReference>
<evidence type="ECO:0000256" key="9">
    <source>
        <dbReference type="ARBA" id="ARBA00023014"/>
    </source>
</evidence>
<dbReference type="SUPFAM" id="SSF51905">
    <property type="entry name" value="FAD/NAD(P)-binding domain"/>
    <property type="match status" value="2"/>
</dbReference>
<gene>
    <name evidence="13" type="ORF">AFE02nite_05340</name>
</gene>
<protein>
    <submittedName>
        <fullName evidence="13">Nitrite reductase</fullName>
    </submittedName>
</protein>
<feature type="region of interest" description="Disordered" evidence="10">
    <location>
        <begin position="517"/>
        <end position="549"/>
    </location>
</feature>
<comment type="pathway">
    <text evidence="3">Nitrogen metabolism; nitrate reduction (assimilation).</text>
</comment>
<evidence type="ECO:0000256" key="5">
    <source>
        <dbReference type="ARBA" id="ARBA00022617"/>
    </source>
</evidence>
<proteinExistence type="inferred from homology"/>